<dbReference type="SMART" id="SM00091">
    <property type="entry name" value="PAS"/>
    <property type="match status" value="2"/>
</dbReference>
<accession>A0A6A7YJA0</accession>
<feature type="domain" description="PAS" evidence="6">
    <location>
        <begin position="129"/>
        <end position="200"/>
    </location>
</feature>
<evidence type="ECO:0000313" key="7">
    <source>
        <dbReference type="EMBL" id="MQT45822.1"/>
    </source>
</evidence>
<evidence type="ECO:0000313" key="10">
    <source>
        <dbReference type="Proteomes" id="UP000489190"/>
    </source>
</evidence>
<dbReference type="PANTHER" id="PTHR43304">
    <property type="entry name" value="PHYTOCHROME-LIKE PROTEIN CPH1"/>
    <property type="match status" value="1"/>
</dbReference>
<dbReference type="Gene3D" id="3.30.450.20">
    <property type="entry name" value="PAS domain"/>
    <property type="match status" value="2"/>
</dbReference>
<dbReference type="CDD" id="cd00130">
    <property type="entry name" value="PAS"/>
    <property type="match status" value="2"/>
</dbReference>
<dbReference type="RefSeq" id="WP_153329035.1">
    <property type="nucleotide sequence ID" value="NZ_WIWI01000036.1"/>
</dbReference>
<dbReference type="EMBL" id="WIWJ01000004">
    <property type="protein sequence ID" value="MQT45822.1"/>
    <property type="molecule type" value="Genomic_DNA"/>
</dbReference>
<dbReference type="Proteomes" id="UP000441404">
    <property type="component" value="Unassembled WGS sequence"/>
</dbReference>
<evidence type="ECO:0000256" key="3">
    <source>
        <dbReference type="ARBA" id="ARBA00022553"/>
    </source>
</evidence>
<evidence type="ECO:0000256" key="1">
    <source>
        <dbReference type="ARBA" id="ARBA00000085"/>
    </source>
</evidence>
<dbReference type="InterPro" id="IPR000014">
    <property type="entry name" value="PAS"/>
</dbReference>
<evidence type="ECO:0000256" key="4">
    <source>
        <dbReference type="ARBA" id="ARBA00022679"/>
    </source>
</evidence>
<dbReference type="InterPro" id="IPR052162">
    <property type="entry name" value="Sensor_kinase/Photoreceptor"/>
</dbReference>
<keyword evidence="3" id="KW-0597">Phosphoprotein</keyword>
<comment type="catalytic activity">
    <reaction evidence="1">
        <text>ATP + protein L-histidine = ADP + protein N-phospho-L-histidine.</text>
        <dbReference type="EC" id="2.7.13.3"/>
    </reaction>
</comment>
<gene>
    <name evidence="8" type="ORF">GHO39_14655</name>
    <name evidence="7" type="ORF">GHO40_03600</name>
</gene>
<dbReference type="AlphaFoldDB" id="A0A6A7YJA0"/>
<proteinExistence type="predicted"/>
<dbReference type="Pfam" id="PF08447">
    <property type="entry name" value="PAS_3"/>
    <property type="match status" value="2"/>
</dbReference>
<evidence type="ECO:0000256" key="2">
    <source>
        <dbReference type="ARBA" id="ARBA00012438"/>
    </source>
</evidence>
<dbReference type="Proteomes" id="UP000489190">
    <property type="component" value="Unassembled WGS sequence"/>
</dbReference>
<dbReference type="SUPFAM" id="SSF55785">
    <property type="entry name" value="PYP-like sensor domain (PAS domain)"/>
    <property type="match status" value="2"/>
</dbReference>
<organism evidence="8 10">
    <name type="scientific">Pseudomonas helleri</name>
    <dbReference type="NCBI Taxonomy" id="1608996"/>
    <lineage>
        <taxon>Bacteria</taxon>
        <taxon>Pseudomonadati</taxon>
        <taxon>Pseudomonadota</taxon>
        <taxon>Gammaproteobacteria</taxon>
        <taxon>Pseudomonadales</taxon>
        <taxon>Pseudomonadaceae</taxon>
        <taxon>Pseudomonas</taxon>
    </lineage>
</organism>
<sequence length="247" mass="28623">MMERRETQPQVPSWTLMDGFAAALLELRDNGQIVHFNRAWVELMDQPSAQRNLIDYVHREDRSLWRQALLELQRRPATTFSQRLRFVHPSGELRWLEVSLKRGPGGFYLVAGDVTAHKRREIALQASQRSSASLLDSMPGLIYRGRNNRDWTMEFVSAGCLRLTGYPPERLVDNHEFTYNSLILEQDADYVWREVQYALTRCEPFELSYRIRCADGAIKKVWEKGVGIYADTREVLGIEGAIFERGT</sequence>
<evidence type="ECO:0000256" key="5">
    <source>
        <dbReference type="ARBA" id="ARBA00022777"/>
    </source>
</evidence>
<dbReference type="InterPro" id="IPR035965">
    <property type="entry name" value="PAS-like_dom_sf"/>
</dbReference>
<dbReference type="GO" id="GO:0004673">
    <property type="term" value="F:protein histidine kinase activity"/>
    <property type="evidence" value="ECO:0007669"/>
    <property type="project" value="UniProtKB-EC"/>
</dbReference>
<evidence type="ECO:0000313" key="8">
    <source>
        <dbReference type="EMBL" id="MQT90364.1"/>
    </source>
</evidence>
<keyword evidence="5" id="KW-0418">Kinase</keyword>
<keyword evidence="4" id="KW-0808">Transferase</keyword>
<dbReference type="EC" id="2.7.13.3" evidence="2"/>
<comment type="caution">
    <text evidence="8">The sequence shown here is derived from an EMBL/GenBank/DDBJ whole genome shotgun (WGS) entry which is preliminary data.</text>
</comment>
<reference evidence="9 10" key="1">
    <citation type="submission" date="2019-10" db="EMBL/GenBank/DDBJ databases">
        <title>Evaluation of single-gene subtyping targets for Pseudomonas.</title>
        <authorList>
            <person name="Reichler S.J."/>
            <person name="Orsi R.H."/>
            <person name="Wiedmann M."/>
            <person name="Martin N.H."/>
            <person name="Murphy S.I."/>
        </authorList>
    </citation>
    <scope>NUCLEOTIDE SEQUENCE [LARGE SCALE GENOMIC DNA]</scope>
    <source>
        <strain evidence="8 10">FSL R10-3254</strain>
        <strain evidence="7 9">FSL R10-3257</strain>
    </source>
</reference>
<name>A0A6A7YJA0_9PSED</name>
<evidence type="ECO:0000313" key="9">
    <source>
        <dbReference type="Proteomes" id="UP000441404"/>
    </source>
</evidence>
<protein>
    <recommendedName>
        <fullName evidence="2">histidine kinase</fullName>
        <ecNumber evidence="2">2.7.13.3</ecNumber>
    </recommendedName>
</protein>
<dbReference type="EMBL" id="WIWI01000036">
    <property type="protein sequence ID" value="MQT90364.1"/>
    <property type="molecule type" value="Genomic_DNA"/>
</dbReference>
<feature type="domain" description="PAS" evidence="6">
    <location>
        <begin position="6"/>
        <end position="74"/>
    </location>
</feature>
<evidence type="ECO:0000259" key="6">
    <source>
        <dbReference type="SMART" id="SM00091"/>
    </source>
</evidence>
<dbReference type="InterPro" id="IPR013655">
    <property type="entry name" value="PAS_fold_3"/>
</dbReference>
<dbReference type="PANTHER" id="PTHR43304:SF1">
    <property type="entry name" value="PAC DOMAIN-CONTAINING PROTEIN"/>
    <property type="match status" value="1"/>
</dbReference>